<dbReference type="RefSeq" id="WP_022606298.1">
    <property type="nucleotide sequence ID" value="NZ_ASSJ01000041.1"/>
</dbReference>
<feature type="transmembrane region" description="Helical" evidence="12">
    <location>
        <begin position="172"/>
        <end position="195"/>
    </location>
</feature>
<dbReference type="eggNOG" id="COG1612">
    <property type="taxonomic scope" value="Bacteria"/>
</dbReference>
<dbReference type="InterPro" id="IPR050450">
    <property type="entry name" value="COX15/CtaA_HemeA_synthase"/>
</dbReference>
<dbReference type="PATRIC" id="fig|582515.4.peg.1791"/>
<feature type="transmembrane region" description="Helical" evidence="12">
    <location>
        <begin position="77"/>
        <end position="99"/>
    </location>
</feature>
<keyword evidence="6" id="KW-0560">Oxidoreductase</keyword>
<evidence type="ECO:0000256" key="6">
    <source>
        <dbReference type="ARBA" id="ARBA00023002"/>
    </source>
</evidence>
<evidence type="ECO:0000256" key="4">
    <source>
        <dbReference type="ARBA" id="ARBA00022723"/>
    </source>
</evidence>
<evidence type="ECO:0000256" key="9">
    <source>
        <dbReference type="ARBA" id="ARBA00023136"/>
    </source>
</evidence>
<evidence type="ECO:0000256" key="12">
    <source>
        <dbReference type="SAM" id="Phobius"/>
    </source>
</evidence>
<keyword evidence="2" id="KW-1003">Cell membrane</keyword>
<dbReference type="GO" id="GO:0006784">
    <property type="term" value="P:heme A biosynthetic process"/>
    <property type="evidence" value="ECO:0007669"/>
    <property type="project" value="InterPro"/>
</dbReference>
<feature type="transmembrane region" description="Helical" evidence="12">
    <location>
        <begin position="215"/>
        <end position="235"/>
    </location>
</feature>
<evidence type="ECO:0000256" key="1">
    <source>
        <dbReference type="ARBA" id="ARBA00004141"/>
    </source>
</evidence>
<dbReference type="PANTHER" id="PTHR35457">
    <property type="entry name" value="HEME A SYNTHASE"/>
    <property type="match status" value="1"/>
</dbReference>
<keyword evidence="4" id="KW-0479">Metal-binding</keyword>
<keyword evidence="8" id="KW-0350">Heme biosynthesis</keyword>
<feature type="transmembrane region" description="Helical" evidence="12">
    <location>
        <begin position="26"/>
        <end position="47"/>
    </location>
</feature>
<keyword evidence="5 12" id="KW-1133">Transmembrane helix</keyword>
<name>U5DMC1_9CHRO</name>
<accession>U5DMC1</accession>
<keyword evidence="14" id="KW-1185">Reference proteome</keyword>
<evidence type="ECO:0000256" key="7">
    <source>
        <dbReference type="ARBA" id="ARBA00023004"/>
    </source>
</evidence>
<keyword evidence="3 12" id="KW-0812">Transmembrane</keyword>
<sequence length="306" mass="32389">MTESFLQPPRFLDAPSTPVPAQVRGLVWKIAVATLILMAIGSATRVANAGLACPDWPLCYGQLVPSQQMNLQVFLEWFHRLDAGFIGLSTLGLLAWTVWERHRLPGWLPWASAGAVLLVMMQALLGALTVTEMLRFDIVTMHLGTALLFFAALLSIAVALTPFQGSGATGRWLAIAAPTATGLVYVQSLLGGLVASRWAVHQCLGGAAMCAIVHSHLLGVIPATVATGVAVGLAWNTPGLHPWLRRLATAAAGLVVLQILLGLATMHLHLQVESLTVAHQTIGALLLGVLLVLSLLVRQDRALAAG</sequence>
<dbReference type="PANTHER" id="PTHR35457:SF1">
    <property type="entry name" value="HEME A SYNTHASE"/>
    <property type="match status" value="1"/>
</dbReference>
<dbReference type="InterPro" id="IPR003780">
    <property type="entry name" value="COX15/CtaA_fam"/>
</dbReference>
<proteinExistence type="predicted"/>
<dbReference type="STRING" id="582515.KR51_00015860"/>
<evidence type="ECO:0000256" key="3">
    <source>
        <dbReference type="ARBA" id="ARBA00022692"/>
    </source>
</evidence>
<gene>
    <name evidence="13" type="ORF">KR51_00015860</name>
</gene>
<evidence type="ECO:0000256" key="10">
    <source>
        <dbReference type="ARBA" id="ARBA00023157"/>
    </source>
</evidence>
<evidence type="ECO:0000256" key="2">
    <source>
        <dbReference type="ARBA" id="ARBA00022475"/>
    </source>
</evidence>
<feature type="transmembrane region" description="Helical" evidence="12">
    <location>
        <begin position="106"/>
        <end position="128"/>
    </location>
</feature>
<protein>
    <submittedName>
        <fullName evidence="13">Uncharacterized protein required for cytochrome oxidase assembly</fullName>
    </submittedName>
</protein>
<keyword evidence="7" id="KW-0408">Iron</keyword>
<dbReference type="GO" id="GO:0016491">
    <property type="term" value="F:oxidoreductase activity"/>
    <property type="evidence" value="ECO:0007669"/>
    <property type="project" value="UniProtKB-KW"/>
</dbReference>
<dbReference type="GO" id="GO:0016020">
    <property type="term" value="C:membrane"/>
    <property type="evidence" value="ECO:0007669"/>
    <property type="project" value="UniProtKB-SubCell"/>
</dbReference>
<evidence type="ECO:0000256" key="8">
    <source>
        <dbReference type="ARBA" id="ARBA00023133"/>
    </source>
</evidence>
<dbReference type="OrthoDB" id="1447144at2"/>
<comment type="caution">
    <text evidence="13">The sequence shown here is derived from an EMBL/GenBank/DDBJ whole genome shotgun (WGS) entry which is preliminary data.</text>
</comment>
<dbReference type="EMBL" id="ASSJ01000041">
    <property type="protein sequence ID" value="ERN41739.1"/>
    <property type="molecule type" value="Genomic_DNA"/>
</dbReference>
<dbReference type="Proteomes" id="UP000016960">
    <property type="component" value="Unassembled WGS sequence"/>
</dbReference>
<evidence type="ECO:0000256" key="11">
    <source>
        <dbReference type="ARBA" id="ARBA00023444"/>
    </source>
</evidence>
<keyword evidence="9 12" id="KW-0472">Membrane</keyword>
<feature type="transmembrane region" description="Helical" evidence="12">
    <location>
        <begin position="247"/>
        <end position="265"/>
    </location>
</feature>
<evidence type="ECO:0000313" key="14">
    <source>
        <dbReference type="Proteomes" id="UP000016960"/>
    </source>
</evidence>
<comment type="subcellular location">
    <subcellularLocation>
        <location evidence="1">Membrane</location>
        <topology evidence="1">Multi-pass membrane protein</topology>
    </subcellularLocation>
</comment>
<evidence type="ECO:0000313" key="13">
    <source>
        <dbReference type="EMBL" id="ERN41739.1"/>
    </source>
</evidence>
<dbReference type="GO" id="GO:0046872">
    <property type="term" value="F:metal ion binding"/>
    <property type="evidence" value="ECO:0007669"/>
    <property type="project" value="UniProtKB-KW"/>
</dbReference>
<feature type="transmembrane region" description="Helical" evidence="12">
    <location>
        <begin position="140"/>
        <end position="160"/>
    </location>
</feature>
<dbReference type="AlphaFoldDB" id="U5DMC1"/>
<comment type="pathway">
    <text evidence="11">Porphyrin-containing compound metabolism.</text>
</comment>
<dbReference type="Pfam" id="PF02628">
    <property type="entry name" value="COX15-CtaA"/>
    <property type="match status" value="1"/>
</dbReference>
<keyword evidence="10" id="KW-1015">Disulfide bond</keyword>
<evidence type="ECO:0000256" key="5">
    <source>
        <dbReference type="ARBA" id="ARBA00022989"/>
    </source>
</evidence>
<organism evidence="13 14">
    <name type="scientific">Rubidibacter lacunae KORDI 51-2</name>
    <dbReference type="NCBI Taxonomy" id="582515"/>
    <lineage>
        <taxon>Bacteria</taxon>
        <taxon>Bacillati</taxon>
        <taxon>Cyanobacteriota</taxon>
        <taxon>Cyanophyceae</taxon>
        <taxon>Oscillatoriophycideae</taxon>
        <taxon>Chroococcales</taxon>
        <taxon>Aphanothecaceae</taxon>
        <taxon>Rubidibacter</taxon>
    </lineage>
</organism>
<reference evidence="13 14" key="1">
    <citation type="submission" date="2013-05" db="EMBL/GenBank/DDBJ databases">
        <title>Draft genome sequence of Rubidibacter lacunae KORDI 51-2.</title>
        <authorList>
            <person name="Choi D.H."/>
            <person name="Noh J.H."/>
            <person name="Kwon K.-K."/>
            <person name="Lee J.-H."/>
            <person name="Ryu J.-Y."/>
        </authorList>
    </citation>
    <scope>NUCLEOTIDE SEQUENCE [LARGE SCALE GENOMIC DNA]</scope>
    <source>
        <strain evidence="13 14">KORDI 51-2</strain>
    </source>
</reference>
<feature type="transmembrane region" description="Helical" evidence="12">
    <location>
        <begin position="277"/>
        <end position="297"/>
    </location>
</feature>
<dbReference type="InParanoid" id="U5DMC1"/>